<protein>
    <recommendedName>
        <fullName evidence="4">Subtilisin-like serine protease</fullName>
    </recommendedName>
</protein>
<dbReference type="InterPro" id="IPR046536">
    <property type="entry name" value="DUF6601"/>
</dbReference>
<sequence length="388" mass="44161">MHGMKTRLRHFGAIEEFPGRAQDFQNIPISTPLDVEDLSTAGASVTWAVLELGQASSCRWIPEPSESLAYVSFESSPTMTTVPYNPGVVQFLETKPSPVGVFPDPVHLKGSTSAGYLVADLDFSAFRLIESSLFWAGRPGNFRPLHHYKALRREILPTEKTHLHLVWFDETVFIKPLPLYLLNHAFYASKICPNPTLTPAARWLLYSYTQLIAHPIDLSLAHESHLLPRRITWELWVPLATSLAREISQHEFNGRLWYGALRLDRLNILCMLRMQPRGFFIEYHSKYGNFFQAKFKWLAITFFYISVLLASMQVVLATESGDSSVDLELGSNRALQKTCFWFGVLCMMLVVASLALVVALFLLLFVWNFAATRRYHLAMKAWQVMSTV</sequence>
<reference evidence="2" key="1">
    <citation type="submission" date="2023-01" db="EMBL/GenBank/DDBJ databases">
        <title>The chitinases involved in constricting ring structure development in the nematode-trapping fungus Drechslerella dactyloides.</title>
        <authorList>
            <person name="Wang R."/>
            <person name="Zhang L."/>
            <person name="Tang P."/>
            <person name="Li S."/>
            <person name="Liang L."/>
        </authorList>
    </citation>
    <scope>NUCLEOTIDE SEQUENCE</scope>
    <source>
        <strain evidence="2">YMF1.00031</strain>
    </source>
</reference>
<feature type="transmembrane region" description="Helical" evidence="1">
    <location>
        <begin position="340"/>
        <end position="370"/>
    </location>
</feature>
<gene>
    <name evidence="2" type="ORF">Dda_5561</name>
</gene>
<keyword evidence="1" id="KW-0472">Membrane</keyword>
<evidence type="ECO:0008006" key="4">
    <source>
        <dbReference type="Google" id="ProtNLM"/>
    </source>
</evidence>
<keyword evidence="1" id="KW-0812">Transmembrane</keyword>
<dbReference type="Proteomes" id="UP001221413">
    <property type="component" value="Unassembled WGS sequence"/>
</dbReference>
<evidence type="ECO:0000313" key="2">
    <source>
        <dbReference type="EMBL" id="KAJ6259917.1"/>
    </source>
</evidence>
<comment type="caution">
    <text evidence="2">The sequence shown here is derived from an EMBL/GenBank/DDBJ whole genome shotgun (WGS) entry which is preliminary data.</text>
</comment>
<dbReference type="EMBL" id="JAQGDS010000006">
    <property type="protein sequence ID" value="KAJ6259917.1"/>
    <property type="molecule type" value="Genomic_DNA"/>
</dbReference>
<keyword evidence="1" id="KW-1133">Transmembrane helix</keyword>
<proteinExistence type="predicted"/>
<organism evidence="2 3">
    <name type="scientific">Drechslerella dactyloides</name>
    <name type="common">Nematode-trapping fungus</name>
    <name type="synonym">Arthrobotrys dactyloides</name>
    <dbReference type="NCBI Taxonomy" id="74499"/>
    <lineage>
        <taxon>Eukaryota</taxon>
        <taxon>Fungi</taxon>
        <taxon>Dikarya</taxon>
        <taxon>Ascomycota</taxon>
        <taxon>Pezizomycotina</taxon>
        <taxon>Orbiliomycetes</taxon>
        <taxon>Orbiliales</taxon>
        <taxon>Orbiliaceae</taxon>
        <taxon>Drechslerella</taxon>
    </lineage>
</organism>
<dbReference type="PANTHER" id="PTHR34414">
    <property type="entry name" value="HET DOMAIN-CONTAINING PROTEIN-RELATED"/>
    <property type="match status" value="1"/>
</dbReference>
<evidence type="ECO:0000313" key="3">
    <source>
        <dbReference type="Proteomes" id="UP001221413"/>
    </source>
</evidence>
<dbReference type="Pfam" id="PF20246">
    <property type="entry name" value="DUF6601"/>
    <property type="match status" value="1"/>
</dbReference>
<dbReference type="PANTHER" id="PTHR34414:SF1">
    <property type="entry name" value="SUBTILISIN-LIKE SERINE PROTEASE"/>
    <property type="match status" value="1"/>
</dbReference>
<dbReference type="AlphaFoldDB" id="A0AAD6J0Q3"/>
<name>A0AAD6J0Q3_DREDA</name>
<accession>A0AAD6J0Q3</accession>
<keyword evidence="3" id="KW-1185">Reference proteome</keyword>
<evidence type="ECO:0000256" key="1">
    <source>
        <dbReference type="SAM" id="Phobius"/>
    </source>
</evidence>
<feature type="transmembrane region" description="Helical" evidence="1">
    <location>
        <begin position="295"/>
        <end position="316"/>
    </location>
</feature>